<name>A0A849BZN4_9ACTN</name>
<comment type="caution">
    <text evidence="2">The sequence shown here is derived from an EMBL/GenBank/DDBJ whole genome shotgun (WGS) entry which is preliminary data.</text>
</comment>
<dbReference type="Proteomes" id="UP000555552">
    <property type="component" value="Unassembled WGS sequence"/>
</dbReference>
<protein>
    <submittedName>
        <fullName evidence="2">GNAT family N-acetyltransferase</fullName>
    </submittedName>
</protein>
<accession>A0A849BZN4</accession>
<evidence type="ECO:0000259" key="1">
    <source>
        <dbReference type="PROSITE" id="PS51186"/>
    </source>
</evidence>
<dbReference type="PANTHER" id="PTHR43441:SF2">
    <property type="entry name" value="FAMILY ACETYLTRANSFERASE, PUTATIVE (AFU_ORTHOLOGUE AFUA_7G00850)-RELATED"/>
    <property type="match status" value="1"/>
</dbReference>
<feature type="domain" description="N-acetyltransferase" evidence="1">
    <location>
        <begin position="2"/>
        <end position="157"/>
    </location>
</feature>
<keyword evidence="2" id="KW-0808">Transferase</keyword>
<dbReference type="GO" id="GO:0008999">
    <property type="term" value="F:protein-N-terminal-alanine acetyltransferase activity"/>
    <property type="evidence" value="ECO:0007669"/>
    <property type="project" value="TreeGrafter"/>
</dbReference>
<dbReference type="Gene3D" id="3.40.630.30">
    <property type="match status" value="1"/>
</dbReference>
<dbReference type="RefSeq" id="WP_171204533.1">
    <property type="nucleotide sequence ID" value="NZ_BAAANP010000006.1"/>
</dbReference>
<evidence type="ECO:0000313" key="2">
    <source>
        <dbReference type="EMBL" id="NNH24846.1"/>
    </source>
</evidence>
<reference evidence="2 3" key="1">
    <citation type="submission" date="2020-05" db="EMBL/GenBank/DDBJ databases">
        <title>MicrobeNet Type strains.</title>
        <authorList>
            <person name="Nicholson A.C."/>
        </authorList>
    </citation>
    <scope>NUCLEOTIDE SEQUENCE [LARGE SCALE GENOMIC DNA]</scope>
    <source>
        <strain evidence="2 3">JCM 14547</strain>
    </source>
</reference>
<dbReference type="PANTHER" id="PTHR43441">
    <property type="entry name" value="RIBOSOMAL-PROTEIN-SERINE ACETYLTRANSFERASE"/>
    <property type="match status" value="1"/>
</dbReference>
<dbReference type="InterPro" id="IPR000182">
    <property type="entry name" value="GNAT_dom"/>
</dbReference>
<organism evidence="2 3">
    <name type="scientific">Pseudokineococcus marinus</name>
    <dbReference type="NCBI Taxonomy" id="351215"/>
    <lineage>
        <taxon>Bacteria</taxon>
        <taxon>Bacillati</taxon>
        <taxon>Actinomycetota</taxon>
        <taxon>Actinomycetes</taxon>
        <taxon>Kineosporiales</taxon>
        <taxon>Kineosporiaceae</taxon>
        <taxon>Pseudokineococcus</taxon>
    </lineage>
</organism>
<dbReference type="InterPro" id="IPR016181">
    <property type="entry name" value="Acyl_CoA_acyltransferase"/>
</dbReference>
<dbReference type="GO" id="GO:0005737">
    <property type="term" value="C:cytoplasm"/>
    <property type="evidence" value="ECO:0007669"/>
    <property type="project" value="TreeGrafter"/>
</dbReference>
<keyword evidence="3" id="KW-1185">Reference proteome</keyword>
<gene>
    <name evidence="2" type="ORF">HLB09_17460</name>
</gene>
<dbReference type="Pfam" id="PF13302">
    <property type="entry name" value="Acetyltransf_3"/>
    <property type="match status" value="1"/>
</dbReference>
<evidence type="ECO:0000313" key="3">
    <source>
        <dbReference type="Proteomes" id="UP000555552"/>
    </source>
</evidence>
<sequence length="161" mass="17029">MVQLRPQRPDDLPLLLGADRPFDVGPSAPRTAPGPCDLEAAGVLTVLDDAGAVAGEVSWRWHEHRWGATGGSGCPVVAVWLRPDARGRGTGGAAVESLVELLLLHTTAHRVEGHADADDAAGQRALEAAGLVREGVARGARWRRGAHRDVVLHALVRTDRS</sequence>
<dbReference type="EMBL" id="JABEMA010000551">
    <property type="protein sequence ID" value="NNH24846.1"/>
    <property type="molecule type" value="Genomic_DNA"/>
</dbReference>
<dbReference type="InterPro" id="IPR051908">
    <property type="entry name" value="Ribosomal_N-acetyltransferase"/>
</dbReference>
<dbReference type="PROSITE" id="PS51186">
    <property type="entry name" value="GNAT"/>
    <property type="match status" value="1"/>
</dbReference>
<dbReference type="SUPFAM" id="SSF55729">
    <property type="entry name" value="Acyl-CoA N-acyltransferases (Nat)"/>
    <property type="match status" value="1"/>
</dbReference>
<proteinExistence type="predicted"/>
<dbReference type="AlphaFoldDB" id="A0A849BZN4"/>
<dbReference type="GO" id="GO:1990189">
    <property type="term" value="F:protein N-terminal-serine acetyltransferase activity"/>
    <property type="evidence" value="ECO:0007669"/>
    <property type="project" value="TreeGrafter"/>
</dbReference>